<keyword evidence="3" id="KW-0378">Hydrolase</keyword>
<dbReference type="Pfam" id="PF00350">
    <property type="entry name" value="Dynamin_N"/>
    <property type="match status" value="2"/>
</dbReference>
<protein>
    <submittedName>
        <fullName evidence="8">Dynamin family protein</fullName>
    </submittedName>
</protein>
<evidence type="ECO:0000259" key="7">
    <source>
        <dbReference type="Pfam" id="PF00350"/>
    </source>
</evidence>
<evidence type="ECO:0000313" key="8">
    <source>
        <dbReference type="EMBL" id="MFC5714264.1"/>
    </source>
</evidence>
<evidence type="ECO:0000256" key="6">
    <source>
        <dbReference type="SAM" id="Coils"/>
    </source>
</evidence>
<keyword evidence="6" id="KW-0175">Coiled coil</keyword>
<accession>A0ABW0YP64</accession>
<evidence type="ECO:0000256" key="1">
    <source>
        <dbReference type="ARBA" id="ARBA00004370"/>
    </source>
</evidence>
<dbReference type="Proteomes" id="UP001596142">
    <property type="component" value="Unassembled WGS sequence"/>
</dbReference>
<feature type="domain" description="Dynamin N-terminal" evidence="7">
    <location>
        <begin position="620"/>
        <end position="840"/>
    </location>
</feature>
<keyword evidence="9" id="KW-1185">Reference proteome</keyword>
<feature type="coiled-coil region" evidence="6">
    <location>
        <begin position="268"/>
        <end position="299"/>
    </location>
</feature>
<dbReference type="RefSeq" id="WP_385942889.1">
    <property type="nucleotide sequence ID" value="NZ_JBHSOZ010000010.1"/>
</dbReference>
<dbReference type="Gene3D" id="3.40.50.300">
    <property type="entry name" value="P-loop containing nucleotide triphosphate hydrolases"/>
    <property type="match status" value="2"/>
</dbReference>
<evidence type="ECO:0000256" key="3">
    <source>
        <dbReference type="ARBA" id="ARBA00022801"/>
    </source>
</evidence>
<dbReference type="SUPFAM" id="SSF52540">
    <property type="entry name" value="P-loop containing nucleoside triphosphate hydrolases"/>
    <property type="match status" value="2"/>
</dbReference>
<comment type="subcellular location">
    <subcellularLocation>
        <location evidence="1">Membrane</location>
    </subcellularLocation>
</comment>
<sequence length="1194" mass="138666">MTITKTDLIHHLEQELPFRKDNQARLEQLKEKQNNETFDVAFCGHFSAGKSTILNHILGAEVLPTSPIPTSANIITIKQGPLGLEAETPDSSAERWEGEIPWGDVRKWGMDGAAIKQITITAPLSFLGENVRLLDTPGVDSTDPTHQQVTAEQLYTTDVIVYVTDYNHVQSETNLHFLRQLTSEQKPIFLVINQIDKHDEKELSLHAYENSIKTMLDRWNIHPVSIYYTSMKDLDHPANQIEVFNREMKALLYRGEEILSESLSRLAAGTAEALKSRIEEEIEEAKEEWEARLEENDIDPELIRKQESREHRLKTLDGEKKQAIKKLYDDRNSLFENVTLFPYSTTEKARNWLESQDPQFKVGVFFSKKKTEEERNQRLQALTEELNEKINTQLLFHIKNLLSNASREYLPDQAYYERQLEELEITVDQQWFAPYVTTQQMDRQFVYTFTKQITSDIVRTVKQKTDELFSLYEQGISKAYEREKEEIEGLVQQSASLDYEKQAWEEVQQGFENEIETVNEWLRRHNPASSLENKLKDLLQRGAPDAVNNIFSEVTMPDEGVIDQEEEETSFTSRIQEDLSWMVEPVSTYVSEYRDRSFLSSERRQLENFLTRYENQTFVISLFGAFSAGKSSFGNALLGDTVLPVSPHPTTATVNRVRKPDKEHSHGTVKVFVKSEEFLNNEIKKVARELEEDVQLKTLRSWDRSEKNITSTWKRTNIQYLKTLKRALEQSPWKLGEELTMPLPELHDLVAKEEKACLLQEVIVYYDCEWTKRGVELVDTPGVNSIHGRHTNVAFEQMRVSDAIFYLTYYNHAFSKADQYFLQQMGKVNETFEQDKLYFIINASDLANSPQELNGVKNHVKEQLKVNGLKEPRLFALSSKKGLEAKQKKEVLDQSSFGVFEDHFREHTIEELKHLNLLSIKGKAEEILNKIDDTLSGMAGDKEEKERQLARQTATIQRLGKEAENFSLQKGKGEVLRESEQQFAYLKERTAFVMNDYFPHVINSAVINGSTKKELRNQLDGAIYEFEGFIEQFLRQEIEASLIRLEQKLRREGEEGISEWMKQWRKELPFLSVSDKEWNEQSISLEHPSYLALDREKYAPYVKSKKDFFENQEIKRLKESLIEDGKEGAASKLATVEAKVKEELIDRVAQWEKNGQNRLKESLHQEKERLTWMMDTSMKPALEAEKEKLTSIFR</sequence>
<dbReference type="InterPro" id="IPR027417">
    <property type="entry name" value="P-loop_NTPase"/>
</dbReference>
<organism evidence="8 9">
    <name type="scientific">Thalassorhabdus alkalitolerans</name>
    <dbReference type="NCBI Taxonomy" id="2282697"/>
    <lineage>
        <taxon>Bacteria</taxon>
        <taxon>Bacillati</taxon>
        <taxon>Bacillota</taxon>
        <taxon>Bacilli</taxon>
        <taxon>Bacillales</taxon>
        <taxon>Bacillaceae</taxon>
        <taxon>Thalassorhabdus</taxon>
    </lineage>
</organism>
<evidence type="ECO:0000256" key="5">
    <source>
        <dbReference type="ARBA" id="ARBA00023136"/>
    </source>
</evidence>
<evidence type="ECO:0000256" key="2">
    <source>
        <dbReference type="ARBA" id="ARBA00022741"/>
    </source>
</evidence>
<keyword evidence="4" id="KW-0342">GTP-binding</keyword>
<dbReference type="InterPro" id="IPR045063">
    <property type="entry name" value="Dynamin_N"/>
</dbReference>
<dbReference type="EMBL" id="JBHSOZ010000010">
    <property type="protein sequence ID" value="MFC5714264.1"/>
    <property type="molecule type" value="Genomic_DNA"/>
</dbReference>
<keyword evidence="5" id="KW-0472">Membrane</keyword>
<dbReference type="PANTHER" id="PTHR10465">
    <property type="entry name" value="TRANSMEMBRANE GTPASE FZO1"/>
    <property type="match status" value="1"/>
</dbReference>
<proteinExistence type="predicted"/>
<feature type="domain" description="Dynamin N-terminal" evidence="7">
    <location>
        <begin position="40"/>
        <end position="195"/>
    </location>
</feature>
<dbReference type="PANTHER" id="PTHR10465:SF0">
    <property type="entry name" value="SARCALUMENIN"/>
    <property type="match status" value="1"/>
</dbReference>
<comment type="caution">
    <text evidence="8">The sequence shown here is derived from an EMBL/GenBank/DDBJ whole genome shotgun (WGS) entry which is preliminary data.</text>
</comment>
<evidence type="ECO:0000256" key="4">
    <source>
        <dbReference type="ARBA" id="ARBA00023134"/>
    </source>
</evidence>
<name>A0ABW0YP64_9BACI</name>
<evidence type="ECO:0000313" key="9">
    <source>
        <dbReference type="Proteomes" id="UP001596142"/>
    </source>
</evidence>
<reference evidence="9" key="1">
    <citation type="journal article" date="2019" name="Int. J. Syst. Evol. Microbiol.">
        <title>The Global Catalogue of Microorganisms (GCM) 10K type strain sequencing project: providing services to taxonomists for standard genome sequencing and annotation.</title>
        <authorList>
            <consortium name="The Broad Institute Genomics Platform"/>
            <consortium name="The Broad Institute Genome Sequencing Center for Infectious Disease"/>
            <person name="Wu L."/>
            <person name="Ma J."/>
        </authorList>
    </citation>
    <scope>NUCLEOTIDE SEQUENCE [LARGE SCALE GENOMIC DNA]</scope>
    <source>
        <strain evidence="9">CECT 7184</strain>
    </source>
</reference>
<keyword evidence="2" id="KW-0547">Nucleotide-binding</keyword>
<dbReference type="CDD" id="cd09912">
    <property type="entry name" value="DLP_2"/>
    <property type="match status" value="1"/>
</dbReference>
<dbReference type="InterPro" id="IPR027094">
    <property type="entry name" value="Mitofusin_fam"/>
</dbReference>
<gene>
    <name evidence="8" type="ORF">ACFPU1_16050</name>
</gene>